<feature type="transmembrane region" description="Helical" evidence="4">
    <location>
        <begin position="72"/>
        <end position="97"/>
    </location>
</feature>
<dbReference type="CDD" id="cd02440">
    <property type="entry name" value="AdoMet_MTases"/>
    <property type="match status" value="1"/>
</dbReference>
<name>A0A1G2HL64_9BACT</name>
<feature type="binding site" evidence="4">
    <location>
        <begin position="345"/>
        <end position="346"/>
    </location>
    <ligand>
        <name>S-methyl-5'-thioadenosine</name>
        <dbReference type="ChEBI" id="CHEBI:17509"/>
    </ligand>
</feature>
<dbReference type="GO" id="GO:0004766">
    <property type="term" value="F:spermidine synthase activity"/>
    <property type="evidence" value="ECO:0007669"/>
    <property type="project" value="UniProtKB-UniRule"/>
</dbReference>
<feature type="transmembrane region" description="Helical" evidence="4">
    <location>
        <begin position="204"/>
        <end position="224"/>
    </location>
</feature>
<evidence type="ECO:0000259" key="6">
    <source>
        <dbReference type="PROSITE" id="PS51006"/>
    </source>
</evidence>
<dbReference type="EMBL" id="MHOL01000004">
    <property type="protein sequence ID" value="OGZ63232.1"/>
    <property type="molecule type" value="Genomic_DNA"/>
</dbReference>
<dbReference type="GO" id="GO:0005886">
    <property type="term" value="C:plasma membrane"/>
    <property type="evidence" value="ECO:0007669"/>
    <property type="project" value="UniProtKB-SubCell"/>
</dbReference>
<dbReference type="InterPro" id="IPR029063">
    <property type="entry name" value="SAM-dependent_MTases_sf"/>
</dbReference>
<feature type="binding site" evidence="4">
    <location>
        <position position="318"/>
    </location>
    <ligand>
        <name>S-methyl-5'-thioadenosine</name>
        <dbReference type="ChEBI" id="CHEBI:17509"/>
    </ligand>
</feature>
<feature type="active site" description="Proton acceptor" evidence="4 5">
    <location>
        <position position="363"/>
    </location>
</feature>
<dbReference type="Gene3D" id="3.40.50.150">
    <property type="entry name" value="Vaccinia Virus protein VP39"/>
    <property type="match status" value="1"/>
</dbReference>
<comment type="subcellular location">
    <subcellularLocation>
        <location evidence="4">Cell membrane</location>
        <topology evidence="4">Multi-pass membrane protein</topology>
    </subcellularLocation>
</comment>
<dbReference type="Pfam" id="PF01564">
    <property type="entry name" value="Spermine_synth"/>
    <property type="match status" value="1"/>
</dbReference>
<evidence type="ECO:0000256" key="2">
    <source>
        <dbReference type="ARBA" id="ARBA00022679"/>
    </source>
</evidence>
<evidence type="ECO:0000313" key="7">
    <source>
        <dbReference type="EMBL" id="OGZ63232.1"/>
    </source>
</evidence>
<dbReference type="PANTHER" id="PTHR43317:SF1">
    <property type="entry name" value="THERMOSPERMINE SYNTHASE ACAULIS5"/>
    <property type="match status" value="1"/>
</dbReference>
<feature type="transmembrane region" description="Helical" evidence="4">
    <location>
        <begin position="150"/>
        <end position="172"/>
    </location>
</feature>
<feature type="binding site" evidence="4">
    <location>
        <position position="236"/>
    </location>
    <ligand>
        <name>S-methyl-5'-thioadenosine</name>
        <dbReference type="ChEBI" id="CHEBI:17509"/>
    </ligand>
</feature>
<evidence type="ECO:0000256" key="5">
    <source>
        <dbReference type="PROSITE-ProRule" id="PRU00354"/>
    </source>
</evidence>
<accession>A0A1G2HL64</accession>
<gene>
    <name evidence="4" type="primary">speE</name>
    <name evidence="7" type="ORF">A2639_02145</name>
</gene>
<feature type="transmembrane region" description="Helical" evidence="4">
    <location>
        <begin position="109"/>
        <end position="129"/>
    </location>
</feature>
<feature type="domain" description="PABS" evidence="6">
    <location>
        <begin position="212"/>
        <end position="449"/>
    </location>
</feature>
<dbReference type="GO" id="GO:0010487">
    <property type="term" value="F:thermospermine synthase activity"/>
    <property type="evidence" value="ECO:0007669"/>
    <property type="project" value="TreeGrafter"/>
</dbReference>
<dbReference type="EC" id="2.5.1.16" evidence="4"/>
<evidence type="ECO:0000256" key="1">
    <source>
        <dbReference type="ARBA" id="ARBA00007867"/>
    </source>
</evidence>
<keyword evidence="4" id="KW-0745">Spermidine biosynthesis</keyword>
<organism evidence="7 8">
    <name type="scientific">Candidatus Staskawiczbacteria bacterium RIFCSPHIGHO2_01_FULL_34_27</name>
    <dbReference type="NCBI Taxonomy" id="1802199"/>
    <lineage>
        <taxon>Bacteria</taxon>
        <taxon>Candidatus Staskawicziibacteriota</taxon>
    </lineage>
</organism>
<dbReference type="InterPro" id="IPR001045">
    <property type="entry name" value="Spermi_synthase"/>
</dbReference>
<proteinExistence type="inferred from homology"/>
<comment type="similarity">
    <text evidence="1 4">Belongs to the spermidine/spermine synthase family.</text>
</comment>
<sequence length="506" mass="56940">MNFYKKFTIPFFVFITGACVLVVEITAIRILSPYFGNTIFTVSSVISVVLAALSLGYYTGGKIADKYPKESLFYNIITASGFAVIFLHLFGLIFLSTLGYKLPIIQGPIISSVLLFFLQSFLLGMLSPFAIKLQKVRLEEMGIGSVSGQIFFWSTLGSIFGSLAAGFLLIPNFGIDKIILGTGFLLIILGLFGNLKAHLRLKTFLGVVVCITSLFFINSFSLNLKNVTYSKDSLYQKITIYEGIYNEKPTRFLVQDRNSSAAEFLDSDELAYEYTKYYVLYQIFNQNITQVLAIGGGAYSVPKDILKNMPDVNVDVAEIDPLIFELGKQYFNVPHNPKLNNFAQDGRRFLHDTNKKYDLIFSDAYASFSSIPEHLTTQEFFKMAKEKLSDNGVFIANVVGSLPQKPASFALSEIKTFKSVFNNSYFFAVNSKDSPKLQNLIFVGYNGSDIINFNDEKIKDNKNYVISGLAEKQINLDRFDFTKYPLLTDNFAPVDYLISKEFKNIY</sequence>
<evidence type="ECO:0000313" key="8">
    <source>
        <dbReference type="Proteomes" id="UP000178991"/>
    </source>
</evidence>
<feature type="transmembrane region" description="Helical" evidence="4">
    <location>
        <begin position="178"/>
        <end position="197"/>
    </location>
</feature>
<comment type="caution">
    <text evidence="4">Lacks conserved residue(s) required for the propagation of feature annotation.</text>
</comment>
<dbReference type="PROSITE" id="PS51006">
    <property type="entry name" value="PABS_2"/>
    <property type="match status" value="1"/>
</dbReference>
<keyword evidence="3 4" id="KW-0620">Polyamine biosynthesis</keyword>
<evidence type="ECO:0000256" key="3">
    <source>
        <dbReference type="ARBA" id="ARBA00023115"/>
    </source>
</evidence>
<comment type="pathway">
    <text evidence="4">Amine and polyamine biosynthesis; spermidine biosynthesis; spermidine from putrescine: step 1/1.</text>
</comment>
<dbReference type="HAMAP" id="MF_00198">
    <property type="entry name" value="Spermidine_synth"/>
    <property type="match status" value="1"/>
</dbReference>
<evidence type="ECO:0000256" key="4">
    <source>
        <dbReference type="HAMAP-Rule" id="MF_00198"/>
    </source>
</evidence>
<dbReference type="GO" id="GO:0008295">
    <property type="term" value="P:spermidine biosynthetic process"/>
    <property type="evidence" value="ECO:0007669"/>
    <property type="project" value="UniProtKB-UniRule"/>
</dbReference>
<reference evidence="7 8" key="1">
    <citation type="journal article" date="2016" name="Nat. Commun.">
        <title>Thousands of microbial genomes shed light on interconnected biogeochemical processes in an aquifer system.</title>
        <authorList>
            <person name="Anantharaman K."/>
            <person name="Brown C.T."/>
            <person name="Hug L.A."/>
            <person name="Sharon I."/>
            <person name="Castelle C.J."/>
            <person name="Probst A.J."/>
            <person name="Thomas B.C."/>
            <person name="Singh A."/>
            <person name="Wilkins M.J."/>
            <person name="Karaoz U."/>
            <person name="Brodie E.L."/>
            <person name="Williams K.H."/>
            <person name="Hubbard S.S."/>
            <person name="Banfield J.F."/>
        </authorList>
    </citation>
    <scope>NUCLEOTIDE SEQUENCE [LARGE SCALE GENOMIC DNA]</scope>
</reference>
<keyword evidence="4" id="KW-0472">Membrane</keyword>
<feature type="transmembrane region" description="Helical" evidence="4">
    <location>
        <begin position="7"/>
        <end position="32"/>
    </location>
</feature>
<dbReference type="UniPathway" id="UPA00248">
    <property type="reaction ID" value="UER00314"/>
</dbReference>
<dbReference type="PANTHER" id="PTHR43317">
    <property type="entry name" value="THERMOSPERMINE SYNTHASE ACAULIS5"/>
    <property type="match status" value="1"/>
</dbReference>
<comment type="catalytic activity">
    <reaction evidence="4">
        <text>S-adenosyl 3-(methylsulfanyl)propylamine + putrescine = S-methyl-5'-thioadenosine + spermidine + H(+)</text>
        <dbReference type="Rhea" id="RHEA:12721"/>
        <dbReference type="ChEBI" id="CHEBI:15378"/>
        <dbReference type="ChEBI" id="CHEBI:17509"/>
        <dbReference type="ChEBI" id="CHEBI:57443"/>
        <dbReference type="ChEBI" id="CHEBI:57834"/>
        <dbReference type="ChEBI" id="CHEBI:326268"/>
        <dbReference type="EC" id="2.5.1.16"/>
    </reaction>
</comment>
<dbReference type="NCBIfam" id="NF037959">
    <property type="entry name" value="MFS_SpdSyn"/>
    <property type="match status" value="1"/>
</dbReference>
<dbReference type="InterPro" id="IPR030374">
    <property type="entry name" value="PABS"/>
</dbReference>
<dbReference type="AlphaFoldDB" id="A0A1G2HL64"/>
<keyword evidence="4" id="KW-1003">Cell membrane</keyword>
<keyword evidence="2 4" id="KW-0808">Transferase</keyword>
<feature type="transmembrane region" description="Helical" evidence="4">
    <location>
        <begin position="38"/>
        <end position="60"/>
    </location>
</feature>
<keyword evidence="4" id="KW-1133">Transmembrane helix</keyword>
<protein>
    <recommendedName>
        <fullName evidence="4">Polyamine aminopropyltransferase</fullName>
    </recommendedName>
    <alternativeName>
        <fullName evidence="4">Putrescine aminopropyltransferase</fullName>
        <shortName evidence="4">PAPT</shortName>
    </alternativeName>
    <alternativeName>
        <fullName evidence="4">Spermidine synthase</fullName>
        <shortName evidence="4">SPDS</shortName>
        <shortName evidence="4">SPDSY</shortName>
        <ecNumber evidence="4">2.5.1.16</ecNumber>
    </alternativeName>
</protein>
<comment type="function">
    <text evidence="4">Catalyzes the irreversible transfer of a propylamine group from the amino donor S-adenosylmethioninamine (decarboxy-AdoMet) to putrescine (1,4-diaminobutane) to yield spermidine.</text>
</comment>
<dbReference type="Proteomes" id="UP000178991">
    <property type="component" value="Unassembled WGS sequence"/>
</dbReference>
<dbReference type="PROSITE" id="PS51257">
    <property type="entry name" value="PROKAR_LIPOPROTEIN"/>
    <property type="match status" value="1"/>
</dbReference>
<comment type="subunit">
    <text evidence="4">Homodimer or homotetramer.</text>
</comment>
<comment type="caution">
    <text evidence="7">The sequence shown here is derived from an EMBL/GenBank/DDBJ whole genome shotgun (WGS) entry which is preliminary data.</text>
</comment>
<dbReference type="SUPFAM" id="SSF53335">
    <property type="entry name" value="S-adenosyl-L-methionine-dependent methyltransferases"/>
    <property type="match status" value="1"/>
</dbReference>
<keyword evidence="4" id="KW-0812">Transmembrane</keyword>